<protein>
    <submittedName>
        <fullName evidence="1">Uncharacterized protein</fullName>
    </submittedName>
</protein>
<proteinExistence type="predicted"/>
<comment type="caution">
    <text evidence="1">The sequence shown here is derived from an EMBL/GenBank/DDBJ whole genome shotgun (WGS) entry which is preliminary data.</text>
</comment>
<gene>
    <name evidence="1" type="ORF">MILVUS5_LOCUS4812</name>
</gene>
<evidence type="ECO:0000313" key="1">
    <source>
        <dbReference type="EMBL" id="CAJ2633777.1"/>
    </source>
</evidence>
<sequence>MGPKRQSQISTSKRLRSAPESSSRGPIQQHNASKFKSIDHERRTDAPAPLAPLFVLMIGIHASFPVLLIAGTLLMPNIGLLLSMHDSMCRLQLQILDPTFAAEAFVSRISWPEAWIYEYFPNICDRIENDGYSGQLCRAYRWRPVKGTGEVQPYRRKLDDLTADDVIWTAFQDHRQYRGFEDISMFSGYIRWGKIMVPYLPERVLRQFGYVQDIPRSPQLITAVRLSIAEVDARWLGYSDYVVHTFNRVSQATYPSECTDKYFEWYRTISHPYIIPPVMKGNEPSTKSIENKTKSMSQVPSSVARQCWN</sequence>
<evidence type="ECO:0000313" key="2">
    <source>
        <dbReference type="Proteomes" id="UP001177021"/>
    </source>
</evidence>
<dbReference type="Proteomes" id="UP001177021">
    <property type="component" value="Unassembled WGS sequence"/>
</dbReference>
<organism evidence="1 2">
    <name type="scientific">Trifolium pratense</name>
    <name type="common">Red clover</name>
    <dbReference type="NCBI Taxonomy" id="57577"/>
    <lineage>
        <taxon>Eukaryota</taxon>
        <taxon>Viridiplantae</taxon>
        <taxon>Streptophyta</taxon>
        <taxon>Embryophyta</taxon>
        <taxon>Tracheophyta</taxon>
        <taxon>Spermatophyta</taxon>
        <taxon>Magnoliopsida</taxon>
        <taxon>eudicotyledons</taxon>
        <taxon>Gunneridae</taxon>
        <taxon>Pentapetalae</taxon>
        <taxon>rosids</taxon>
        <taxon>fabids</taxon>
        <taxon>Fabales</taxon>
        <taxon>Fabaceae</taxon>
        <taxon>Papilionoideae</taxon>
        <taxon>50 kb inversion clade</taxon>
        <taxon>NPAAA clade</taxon>
        <taxon>Hologalegina</taxon>
        <taxon>IRL clade</taxon>
        <taxon>Trifolieae</taxon>
        <taxon>Trifolium</taxon>
    </lineage>
</organism>
<name>A0ACB0IPI4_TRIPR</name>
<reference evidence="1" key="1">
    <citation type="submission" date="2023-10" db="EMBL/GenBank/DDBJ databases">
        <authorList>
            <person name="Rodriguez Cubillos JULIANA M."/>
            <person name="De Vega J."/>
        </authorList>
    </citation>
    <scope>NUCLEOTIDE SEQUENCE</scope>
</reference>
<keyword evidence="2" id="KW-1185">Reference proteome</keyword>
<accession>A0ACB0IPI4</accession>
<dbReference type="EMBL" id="CASHSV030000002">
    <property type="protein sequence ID" value="CAJ2633777.1"/>
    <property type="molecule type" value="Genomic_DNA"/>
</dbReference>